<keyword evidence="2" id="KW-1185">Reference proteome</keyword>
<accession>A0ABN1SX77</accession>
<organism evidence="1 2">
    <name type="scientific">Streptomyces rhizosphaericus</name>
    <dbReference type="NCBI Taxonomy" id="114699"/>
    <lineage>
        <taxon>Bacteria</taxon>
        <taxon>Bacillati</taxon>
        <taxon>Actinomycetota</taxon>
        <taxon>Actinomycetes</taxon>
        <taxon>Kitasatosporales</taxon>
        <taxon>Streptomycetaceae</taxon>
        <taxon>Streptomyces</taxon>
        <taxon>Streptomyces violaceusniger group</taxon>
    </lineage>
</organism>
<protein>
    <submittedName>
        <fullName evidence="1">Uncharacterized protein</fullName>
    </submittedName>
</protein>
<dbReference type="EMBL" id="BAAAIE010000394">
    <property type="protein sequence ID" value="GAA1007587.1"/>
    <property type="molecule type" value="Genomic_DNA"/>
</dbReference>
<gene>
    <name evidence="1" type="ORF">GCM10009576_098910</name>
</gene>
<reference evidence="1 2" key="1">
    <citation type="journal article" date="2019" name="Int. J. Syst. Evol. Microbiol.">
        <title>The Global Catalogue of Microorganisms (GCM) 10K type strain sequencing project: providing services to taxonomists for standard genome sequencing and annotation.</title>
        <authorList>
            <consortium name="The Broad Institute Genomics Platform"/>
            <consortium name="The Broad Institute Genome Sequencing Center for Infectious Disease"/>
            <person name="Wu L."/>
            <person name="Ma J."/>
        </authorList>
    </citation>
    <scope>NUCLEOTIDE SEQUENCE [LARGE SCALE GENOMIC DNA]</scope>
    <source>
        <strain evidence="1 2">JCM 11445</strain>
    </source>
</reference>
<name>A0ABN1SX77_9ACTN</name>
<comment type="caution">
    <text evidence="1">The sequence shown here is derived from an EMBL/GenBank/DDBJ whole genome shotgun (WGS) entry which is preliminary data.</text>
</comment>
<dbReference type="Proteomes" id="UP001500033">
    <property type="component" value="Unassembled WGS sequence"/>
</dbReference>
<proteinExistence type="predicted"/>
<sequence>MTVGFKEILAIGGILMFDINSTTTRIKDLRDQYIREQKYNKKQK</sequence>
<evidence type="ECO:0000313" key="2">
    <source>
        <dbReference type="Proteomes" id="UP001500033"/>
    </source>
</evidence>
<evidence type="ECO:0000313" key="1">
    <source>
        <dbReference type="EMBL" id="GAA1007587.1"/>
    </source>
</evidence>